<dbReference type="CDD" id="cd10944">
    <property type="entry name" value="CE4_SmPgdA_like"/>
    <property type="match status" value="1"/>
</dbReference>
<dbReference type="EC" id="3.-.-.-" evidence="3"/>
<reference evidence="4" key="1">
    <citation type="journal article" date="2019" name="Int. J. Syst. Evol. Microbiol.">
        <title>The Global Catalogue of Microorganisms (GCM) 10K type strain sequencing project: providing services to taxonomists for standard genome sequencing and annotation.</title>
        <authorList>
            <consortium name="The Broad Institute Genomics Platform"/>
            <consortium name="The Broad Institute Genome Sequencing Center for Infectious Disease"/>
            <person name="Wu L."/>
            <person name="Ma J."/>
        </authorList>
    </citation>
    <scope>NUCLEOTIDE SEQUENCE [LARGE SCALE GENOMIC DNA]</scope>
    <source>
        <strain evidence="4">CGMCC 4.7177</strain>
    </source>
</reference>
<feature type="compositionally biased region" description="Basic and acidic residues" evidence="1">
    <location>
        <begin position="85"/>
        <end position="101"/>
    </location>
</feature>
<proteinExistence type="predicted"/>
<dbReference type="PANTHER" id="PTHR10587:SF125">
    <property type="entry name" value="POLYSACCHARIDE DEACETYLASE YHEN-RELATED"/>
    <property type="match status" value="1"/>
</dbReference>
<dbReference type="PANTHER" id="PTHR10587">
    <property type="entry name" value="GLYCOSYL TRANSFERASE-RELATED"/>
    <property type="match status" value="1"/>
</dbReference>
<organism evidence="3 4">
    <name type="scientific">Sporosarcina siberiensis</name>
    <dbReference type="NCBI Taxonomy" id="1365606"/>
    <lineage>
        <taxon>Bacteria</taxon>
        <taxon>Bacillati</taxon>
        <taxon>Bacillota</taxon>
        <taxon>Bacilli</taxon>
        <taxon>Bacillales</taxon>
        <taxon>Caryophanaceae</taxon>
        <taxon>Sporosarcina</taxon>
    </lineage>
</organism>
<keyword evidence="4" id="KW-1185">Reference proteome</keyword>
<dbReference type="InterPro" id="IPR011330">
    <property type="entry name" value="Glyco_hydro/deAcase_b/a-brl"/>
</dbReference>
<feature type="domain" description="NodB homology" evidence="2">
    <location>
        <begin position="111"/>
        <end position="294"/>
    </location>
</feature>
<dbReference type="GO" id="GO:0016787">
    <property type="term" value="F:hydrolase activity"/>
    <property type="evidence" value="ECO:0007669"/>
    <property type="project" value="UniProtKB-KW"/>
</dbReference>
<dbReference type="SUPFAM" id="SSF88713">
    <property type="entry name" value="Glycoside hydrolase/deacetylase"/>
    <property type="match status" value="1"/>
</dbReference>
<name>A0ABW4SF09_9BACL</name>
<dbReference type="Proteomes" id="UP001597218">
    <property type="component" value="Unassembled WGS sequence"/>
</dbReference>
<gene>
    <name evidence="3" type="ORF">ACFSFY_07460</name>
</gene>
<evidence type="ECO:0000256" key="1">
    <source>
        <dbReference type="SAM" id="MobiDB-lite"/>
    </source>
</evidence>
<evidence type="ECO:0000313" key="4">
    <source>
        <dbReference type="Proteomes" id="UP001597218"/>
    </source>
</evidence>
<feature type="region of interest" description="Disordered" evidence="1">
    <location>
        <begin position="46"/>
        <end position="104"/>
    </location>
</feature>
<dbReference type="Pfam" id="PF01522">
    <property type="entry name" value="Polysacc_deac_1"/>
    <property type="match status" value="1"/>
</dbReference>
<dbReference type="InterPro" id="IPR002509">
    <property type="entry name" value="NODB_dom"/>
</dbReference>
<protein>
    <submittedName>
        <fullName evidence="3">Polysaccharide deacetylase family protein</fullName>
        <ecNumber evidence="3">3.-.-.-</ecNumber>
    </submittedName>
</protein>
<evidence type="ECO:0000259" key="2">
    <source>
        <dbReference type="PROSITE" id="PS51677"/>
    </source>
</evidence>
<feature type="compositionally biased region" description="Basic and acidic residues" evidence="1">
    <location>
        <begin position="46"/>
        <end position="58"/>
    </location>
</feature>
<dbReference type="InterPro" id="IPR050248">
    <property type="entry name" value="Polysacc_deacetylase_ArnD"/>
</dbReference>
<sequence length="312" mass="35545">MKAPLYEYRNRKKKLRLRITMLVLVTLIPTFLTGFIVGKSYASDEKNNKHDVIEKEKPSISQDTEQTDVEEESLEHSGSEASNSAKKDSTEEEEKTEKPAEADTEEVSLGKVVYLTFDDGPSVLTDQFLDVLQEQGVKATFFMQGTNLKKEHLQESVKRATIEGHYIGGHSMTHEFNTLYKDFRFVPEMNETLALIHEITGESPNLVRPPYGSAPGLKGEQIRNQIVEAGIKVWDWTIDSNDWKLKDNPALIVENIKSGTNSDKEVVLMHEKAQTLAALPGIIEFYKEQGYTFVVYDEDNHFYLNFQNDSRM</sequence>
<dbReference type="PROSITE" id="PS51677">
    <property type="entry name" value="NODB"/>
    <property type="match status" value="1"/>
</dbReference>
<comment type="caution">
    <text evidence="3">The sequence shown here is derived from an EMBL/GenBank/DDBJ whole genome shotgun (WGS) entry which is preliminary data.</text>
</comment>
<dbReference type="Gene3D" id="3.20.20.370">
    <property type="entry name" value="Glycoside hydrolase/deacetylase"/>
    <property type="match status" value="1"/>
</dbReference>
<dbReference type="EMBL" id="JBHUGI010000021">
    <property type="protein sequence ID" value="MFD1927891.1"/>
    <property type="molecule type" value="Genomic_DNA"/>
</dbReference>
<accession>A0ABW4SF09</accession>
<evidence type="ECO:0000313" key="3">
    <source>
        <dbReference type="EMBL" id="MFD1927891.1"/>
    </source>
</evidence>
<keyword evidence="3" id="KW-0378">Hydrolase</keyword>
<dbReference type="RefSeq" id="WP_381536753.1">
    <property type="nucleotide sequence ID" value="NZ_JBHUGI010000021.1"/>
</dbReference>